<comment type="caution">
    <text evidence="7">Lacks conserved residue(s) required for the propagation of feature annotation.</text>
</comment>
<dbReference type="Gene3D" id="3.90.190.20">
    <property type="entry name" value="Mur ligase, C-terminal domain"/>
    <property type="match status" value="1"/>
</dbReference>
<dbReference type="InterPro" id="IPR005761">
    <property type="entry name" value="UDP-N-AcMur-Glu-dNH2Pim_ligase"/>
</dbReference>
<dbReference type="Pfam" id="PF01225">
    <property type="entry name" value="Mur_ligase"/>
    <property type="match status" value="1"/>
</dbReference>
<feature type="binding site" evidence="7">
    <location>
        <position position="34"/>
    </location>
    <ligand>
        <name>UDP-N-acetyl-alpha-D-muramoyl-L-alanyl-D-glutamate</name>
        <dbReference type="ChEBI" id="CHEBI:83900"/>
    </ligand>
</feature>
<dbReference type="InterPro" id="IPR035911">
    <property type="entry name" value="MurE/MurF_N"/>
</dbReference>
<dbReference type="GO" id="GO:0005737">
    <property type="term" value="C:cytoplasm"/>
    <property type="evidence" value="ECO:0007669"/>
    <property type="project" value="UniProtKB-SubCell"/>
</dbReference>
<keyword evidence="7" id="KW-0547">Nucleotide-binding</keyword>
<keyword evidence="4 7" id="KW-0573">Peptidoglycan synthesis</keyword>
<feature type="domain" description="Mur ligase C-terminal" evidence="10">
    <location>
        <begin position="331"/>
        <end position="459"/>
    </location>
</feature>
<feature type="modified residue" description="N6-carboxylysine" evidence="7">
    <location>
        <position position="224"/>
    </location>
</feature>
<keyword evidence="5 7" id="KW-0131">Cell cycle</keyword>
<feature type="binding site" evidence="7">
    <location>
        <begin position="115"/>
        <end position="121"/>
    </location>
    <ligand>
        <name>ATP</name>
        <dbReference type="ChEBI" id="CHEBI:30616"/>
    </ligand>
</feature>
<dbReference type="PANTHER" id="PTHR23135:SF4">
    <property type="entry name" value="UDP-N-ACETYLMURAMOYL-L-ALANYL-D-GLUTAMATE--2,6-DIAMINOPIMELATE LIGASE MURE HOMOLOG, CHLOROPLASTIC"/>
    <property type="match status" value="1"/>
</dbReference>
<dbReference type="SUPFAM" id="SSF63418">
    <property type="entry name" value="MurE/MurF N-terminal domain"/>
    <property type="match status" value="1"/>
</dbReference>
<keyword evidence="7" id="KW-0067">ATP-binding</keyword>
<dbReference type="EMBL" id="AP019735">
    <property type="protein sequence ID" value="BBL03997.1"/>
    <property type="molecule type" value="Genomic_DNA"/>
</dbReference>
<dbReference type="SUPFAM" id="SSF53623">
    <property type="entry name" value="MurD-like peptide ligases, catalytic domain"/>
    <property type="match status" value="1"/>
</dbReference>
<keyword evidence="6 7" id="KW-0961">Cell wall biogenesis/degradation</keyword>
<feature type="binding site" evidence="7">
    <location>
        <position position="192"/>
    </location>
    <ligand>
        <name>UDP-N-acetyl-alpha-D-muramoyl-L-alanyl-D-glutamate</name>
        <dbReference type="ChEBI" id="CHEBI:83900"/>
    </ligand>
</feature>
<evidence type="ECO:0000313" key="12">
    <source>
        <dbReference type="EMBL" id="BBL03997.1"/>
    </source>
</evidence>
<evidence type="ECO:0000256" key="3">
    <source>
        <dbReference type="ARBA" id="ARBA00022960"/>
    </source>
</evidence>
<feature type="binding site" evidence="7">
    <location>
        <begin position="157"/>
        <end position="158"/>
    </location>
    <ligand>
        <name>UDP-N-acetyl-alpha-D-muramoyl-L-alanyl-D-glutamate</name>
        <dbReference type="ChEBI" id="CHEBI:83900"/>
    </ligand>
</feature>
<comment type="pathway">
    <text evidence="7 8">Cell wall biogenesis; peptidoglycan biosynthesis.</text>
</comment>
<evidence type="ECO:0000256" key="7">
    <source>
        <dbReference type="HAMAP-Rule" id="MF_00208"/>
    </source>
</evidence>
<evidence type="ECO:0000259" key="9">
    <source>
        <dbReference type="Pfam" id="PF01225"/>
    </source>
</evidence>
<comment type="similarity">
    <text evidence="1 7">Belongs to the MurCDEF family. MurE subfamily.</text>
</comment>
<dbReference type="EC" id="6.3.2.13" evidence="7"/>
<feature type="binding site" evidence="7">
    <location>
        <begin position="406"/>
        <end position="409"/>
    </location>
    <ligand>
        <name>meso-2,6-diaminopimelate</name>
        <dbReference type="ChEBI" id="CHEBI:57791"/>
    </ligand>
</feature>
<protein>
    <recommendedName>
        <fullName evidence="7">UDP-N-acetylmuramoyl-L-alanyl-D-glutamate--2,6-diaminopimelate ligase</fullName>
        <ecNumber evidence="7">6.3.2.13</ecNumber>
    </recommendedName>
    <alternativeName>
        <fullName evidence="7">Meso-A2pm-adding enzyme</fullName>
    </alternativeName>
    <alternativeName>
        <fullName evidence="7">Meso-diaminopimelate-adding enzyme</fullName>
    </alternativeName>
    <alternativeName>
        <fullName evidence="7">UDP-MurNAc-L-Ala-D-Glu:meso-diaminopimelate ligase</fullName>
    </alternativeName>
    <alternativeName>
        <fullName evidence="7">UDP-MurNAc-tripeptide synthetase</fullName>
    </alternativeName>
    <alternativeName>
        <fullName evidence="7">UDP-N-acetylmuramyl-tripeptide synthetase</fullName>
    </alternativeName>
</protein>
<name>A0A4Y1WT14_9BACT</name>
<comment type="cofactor">
    <cofactor evidence="7">
        <name>Mg(2+)</name>
        <dbReference type="ChEBI" id="CHEBI:18420"/>
    </cofactor>
</comment>
<evidence type="ECO:0000256" key="1">
    <source>
        <dbReference type="ARBA" id="ARBA00005898"/>
    </source>
</evidence>
<dbReference type="InterPro" id="IPR000713">
    <property type="entry name" value="Mur_ligase_N"/>
</dbReference>
<feature type="binding site" evidence="7">
    <location>
        <position position="461"/>
    </location>
    <ligand>
        <name>meso-2,6-diaminopimelate</name>
        <dbReference type="ChEBI" id="CHEBI:57791"/>
    </ligand>
</feature>
<keyword evidence="7" id="KW-0963">Cytoplasm</keyword>
<keyword evidence="13" id="KW-1185">Reference proteome</keyword>
<dbReference type="GO" id="GO:0000287">
    <property type="term" value="F:magnesium ion binding"/>
    <property type="evidence" value="ECO:0007669"/>
    <property type="project" value="UniProtKB-UniRule"/>
</dbReference>
<evidence type="ECO:0000313" key="13">
    <source>
        <dbReference type="Proteomes" id="UP000318946"/>
    </source>
</evidence>
<feature type="binding site" evidence="7">
    <location>
        <position position="457"/>
    </location>
    <ligand>
        <name>meso-2,6-diaminopimelate</name>
        <dbReference type="ChEBI" id="CHEBI:57791"/>
    </ligand>
</feature>
<dbReference type="Pfam" id="PF08245">
    <property type="entry name" value="Mur_ligase_M"/>
    <property type="match status" value="1"/>
</dbReference>
<comment type="subcellular location">
    <subcellularLocation>
        <location evidence="7 8">Cytoplasm</location>
    </subcellularLocation>
</comment>
<dbReference type="InterPro" id="IPR004101">
    <property type="entry name" value="Mur_ligase_C"/>
</dbReference>
<dbReference type="AlphaFoldDB" id="A0A4Y1WT14"/>
<dbReference type="NCBIfam" id="TIGR01085">
    <property type="entry name" value="murE"/>
    <property type="match status" value="1"/>
</dbReference>
<dbReference type="InterPro" id="IPR036565">
    <property type="entry name" value="Mur-like_cat_sf"/>
</dbReference>
<evidence type="ECO:0000259" key="10">
    <source>
        <dbReference type="Pfam" id="PF02875"/>
    </source>
</evidence>
<dbReference type="Pfam" id="PF02875">
    <property type="entry name" value="Mur_ligase_C"/>
    <property type="match status" value="1"/>
</dbReference>
<keyword evidence="7 12" id="KW-0436">Ligase</keyword>
<evidence type="ECO:0000256" key="8">
    <source>
        <dbReference type="RuleBase" id="RU004135"/>
    </source>
</evidence>
<dbReference type="NCBIfam" id="NF001126">
    <property type="entry name" value="PRK00139.1-4"/>
    <property type="match status" value="1"/>
</dbReference>
<evidence type="ECO:0000259" key="11">
    <source>
        <dbReference type="Pfam" id="PF08245"/>
    </source>
</evidence>
<dbReference type="Gene3D" id="3.40.1390.10">
    <property type="entry name" value="MurE/MurF, N-terminal domain"/>
    <property type="match status" value="1"/>
</dbReference>
<feature type="binding site" evidence="7">
    <location>
        <position position="190"/>
    </location>
    <ligand>
        <name>UDP-N-acetyl-alpha-D-muramoyl-L-alanyl-D-glutamate</name>
        <dbReference type="ChEBI" id="CHEBI:83900"/>
    </ligand>
</feature>
<dbReference type="Proteomes" id="UP000318946">
    <property type="component" value="Chromosome"/>
</dbReference>
<dbReference type="GO" id="GO:0071555">
    <property type="term" value="P:cell wall organization"/>
    <property type="evidence" value="ECO:0007669"/>
    <property type="project" value="UniProtKB-KW"/>
</dbReference>
<dbReference type="InterPro" id="IPR036615">
    <property type="entry name" value="Mur_ligase_C_dom_sf"/>
</dbReference>
<dbReference type="GO" id="GO:0008360">
    <property type="term" value="P:regulation of cell shape"/>
    <property type="evidence" value="ECO:0007669"/>
    <property type="project" value="UniProtKB-KW"/>
</dbReference>
<dbReference type="PANTHER" id="PTHR23135">
    <property type="entry name" value="MUR LIGASE FAMILY MEMBER"/>
    <property type="match status" value="1"/>
</dbReference>
<dbReference type="GO" id="GO:0051301">
    <property type="term" value="P:cell division"/>
    <property type="evidence" value="ECO:0007669"/>
    <property type="project" value="UniProtKB-KW"/>
</dbReference>
<evidence type="ECO:0000256" key="5">
    <source>
        <dbReference type="ARBA" id="ARBA00023306"/>
    </source>
</evidence>
<feature type="binding site" evidence="7">
    <location>
        <position position="184"/>
    </location>
    <ligand>
        <name>UDP-N-acetyl-alpha-D-muramoyl-L-alanyl-D-glutamate</name>
        <dbReference type="ChEBI" id="CHEBI:83900"/>
    </ligand>
</feature>
<gene>
    <name evidence="7 12" type="primary">murE</name>
    <name evidence="12" type="ORF">A5CBH24_13100</name>
</gene>
<dbReference type="GO" id="GO:0009252">
    <property type="term" value="P:peptidoglycan biosynthetic process"/>
    <property type="evidence" value="ECO:0007669"/>
    <property type="project" value="UniProtKB-UniRule"/>
</dbReference>
<dbReference type="GO" id="GO:0005524">
    <property type="term" value="F:ATP binding"/>
    <property type="evidence" value="ECO:0007669"/>
    <property type="project" value="UniProtKB-UniRule"/>
</dbReference>
<comment type="PTM">
    <text evidence="7">Carboxylation is probably crucial for Mg(2+) binding and, consequently, for the gamma-phosphate positioning of ATP.</text>
</comment>
<keyword evidence="3 7" id="KW-0133">Cell shape</keyword>
<evidence type="ECO:0000256" key="6">
    <source>
        <dbReference type="ARBA" id="ARBA00023316"/>
    </source>
</evidence>
<accession>A0A4Y1WT14</accession>
<dbReference type="SUPFAM" id="SSF53244">
    <property type="entry name" value="MurD-like peptide ligases, peptide-binding domain"/>
    <property type="match status" value="1"/>
</dbReference>
<dbReference type="GO" id="GO:0008765">
    <property type="term" value="F:UDP-N-acetylmuramoylalanyl-D-glutamate-2,6-diaminopimelate ligase activity"/>
    <property type="evidence" value="ECO:0007669"/>
    <property type="project" value="UniProtKB-UniRule"/>
</dbReference>
<feature type="short sequence motif" description="Meso-diaminopimelate recognition motif" evidence="7">
    <location>
        <begin position="406"/>
        <end position="409"/>
    </location>
</feature>
<reference evidence="13" key="1">
    <citation type="submission" date="2019-06" db="EMBL/GenBank/DDBJ databases">
        <title>Alistipes onderdonkii subsp. vulgaris subsp. nov., Alistipes dispar sp. nov. and Alistipes communis sp. nov., isolated from human faeces, and creation of Alistipes onderdonkii subsp. onderdonkii subsp. nov.</title>
        <authorList>
            <person name="Sakamoto M."/>
            <person name="Ikeyama N."/>
            <person name="Ogata Y."/>
            <person name="Suda W."/>
            <person name="Iino T."/>
            <person name="Hattori M."/>
            <person name="Ohkuma M."/>
        </authorList>
    </citation>
    <scope>NUCLEOTIDE SEQUENCE [LARGE SCALE GENOMIC DNA]</scope>
    <source>
        <strain evidence="13">5CBH24</strain>
    </source>
</reference>
<feature type="binding site" evidence="7">
    <location>
        <position position="382"/>
    </location>
    <ligand>
        <name>meso-2,6-diaminopimelate</name>
        <dbReference type="ChEBI" id="CHEBI:57791"/>
    </ligand>
</feature>
<proteinExistence type="inferred from homology"/>
<keyword evidence="7" id="KW-0460">Magnesium</keyword>
<dbReference type="Gene3D" id="3.40.1190.10">
    <property type="entry name" value="Mur-like, catalytic domain"/>
    <property type="match status" value="1"/>
</dbReference>
<dbReference type="InterPro" id="IPR013221">
    <property type="entry name" value="Mur_ligase_cen"/>
</dbReference>
<evidence type="ECO:0000256" key="4">
    <source>
        <dbReference type="ARBA" id="ARBA00022984"/>
    </source>
</evidence>
<feature type="domain" description="Mur ligase central" evidence="11">
    <location>
        <begin position="113"/>
        <end position="309"/>
    </location>
</feature>
<dbReference type="UniPathway" id="UPA00219"/>
<dbReference type="HAMAP" id="MF_00208">
    <property type="entry name" value="MurE"/>
    <property type="match status" value="1"/>
</dbReference>
<comment type="function">
    <text evidence="7">Catalyzes the addition of meso-diaminopimelic acid to the nucleotide precursor UDP-N-acetylmuramoyl-L-alanyl-D-glutamate (UMAG) in the biosynthesis of bacterial cell-wall peptidoglycan.</text>
</comment>
<keyword evidence="2 7" id="KW-0132">Cell division</keyword>
<evidence type="ECO:0000256" key="2">
    <source>
        <dbReference type="ARBA" id="ARBA00022618"/>
    </source>
</evidence>
<feature type="domain" description="Mur ligase N-terminal catalytic" evidence="9">
    <location>
        <begin position="28"/>
        <end position="101"/>
    </location>
</feature>
<comment type="catalytic activity">
    <reaction evidence="7">
        <text>UDP-N-acetyl-alpha-D-muramoyl-L-alanyl-D-glutamate + meso-2,6-diaminopimelate + ATP = UDP-N-acetyl-alpha-D-muramoyl-L-alanyl-gamma-D-glutamyl-meso-2,6-diaminopimelate + ADP + phosphate + H(+)</text>
        <dbReference type="Rhea" id="RHEA:23676"/>
        <dbReference type="ChEBI" id="CHEBI:15378"/>
        <dbReference type="ChEBI" id="CHEBI:30616"/>
        <dbReference type="ChEBI" id="CHEBI:43474"/>
        <dbReference type="ChEBI" id="CHEBI:57791"/>
        <dbReference type="ChEBI" id="CHEBI:83900"/>
        <dbReference type="ChEBI" id="CHEBI:83905"/>
        <dbReference type="ChEBI" id="CHEBI:456216"/>
        <dbReference type="EC" id="6.3.2.13"/>
    </reaction>
</comment>
<organism evidence="12 13">
    <name type="scientific">Alistipes communis</name>
    <dbReference type="NCBI Taxonomy" id="2585118"/>
    <lineage>
        <taxon>Bacteria</taxon>
        <taxon>Pseudomonadati</taxon>
        <taxon>Bacteroidota</taxon>
        <taxon>Bacteroidia</taxon>
        <taxon>Bacteroidales</taxon>
        <taxon>Rikenellaceae</taxon>
        <taxon>Alistipes</taxon>
    </lineage>
</organism>
<dbReference type="KEGG" id="acou:A5CBH24_13100"/>
<sequence length="487" mass="52859">MNYMKRIDNLIGSTPVAAVCNAAGQVVRSLTCDSREVAAGSCFFAVTGTAADGHRFIPQAVAAGAVAVVCQQLPETLAEGVCYVAVADTHAAMADMAAAFYDHPSRELHLVGVTGTNGKTTVATLLYDLFRRLGYEAGLISTVVYRVGERRIASTHTTPDVIRLNALMREMVDAGCAYCFMEVSSHAIVQERIRGLHFEGGIFTNITHDHLDYHKTFAAYIEAKKLFFDRLPAGAFALTNADDRNGRVMVQNTRARVAAYSLRSAADFTGRVLEQHLDGMLLRLGGDEVWVGFLGRFNASNLLAVYGAALLLGADRSEVLTAMSCLRPVSGRLEFVRAADGRTAVVDYAHTPDALENVLRTLGELLTGGGQLIAVCGCGGDRDRTKRPEMAAMAVKYAATAIFTSDNPRHEDPESILDEMVAGLPPEARYLRIADRGEAIRAAAMLARPGDIVLLAGKGHETYQIVGDERRHFDDRQQIEHQFSIHR</sequence>